<feature type="region of interest" description="Disordered" evidence="2">
    <location>
        <begin position="1"/>
        <end position="41"/>
    </location>
</feature>
<dbReference type="InterPro" id="IPR019534">
    <property type="entry name" value="DUF2452"/>
</dbReference>
<name>A0ABV4TWY0_9GAMM</name>
<protein>
    <submittedName>
        <fullName evidence="3">DUF2452 domain-containing protein</fullName>
    </submittedName>
</protein>
<feature type="compositionally biased region" description="Basic and acidic residues" evidence="2">
    <location>
        <begin position="1"/>
        <end position="10"/>
    </location>
</feature>
<reference evidence="3 4" key="1">
    <citation type="submission" date="2024-08" db="EMBL/GenBank/DDBJ databases">
        <title>Whole-genome sequencing of halo(alkali)philic microorganisms from hypersaline lakes.</title>
        <authorList>
            <person name="Sorokin D.Y."/>
            <person name="Merkel A.Y."/>
            <person name="Messina E."/>
            <person name="Yakimov M."/>
        </authorList>
    </citation>
    <scope>NUCLEOTIDE SEQUENCE [LARGE SCALE GENOMIC DNA]</scope>
    <source>
        <strain evidence="3 4">Cl-TMA</strain>
    </source>
</reference>
<dbReference type="PANTHER" id="PTHR14553">
    <property type="entry name" value="UNCHARACTERIZED PROTEIN C1ORF50"/>
    <property type="match status" value="1"/>
</dbReference>
<keyword evidence="1" id="KW-0175">Coiled coil</keyword>
<accession>A0ABV4TWY0</accession>
<proteinExistence type="predicted"/>
<dbReference type="RefSeq" id="WP_373655880.1">
    <property type="nucleotide sequence ID" value="NZ_JBGUAW010000006.1"/>
</dbReference>
<evidence type="ECO:0000256" key="2">
    <source>
        <dbReference type="SAM" id="MobiDB-lite"/>
    </source>
</evidence>
<evidence type="ECO:0000256" key="1">
    <source>
        <dbReference type="SAM" id="Coils"/>
    </source>
</evidence>
<evidence type="ECO:0000313" key="3">
    <source>
        <dbReference type="EMBL" id="MFA9461094.1"/>
    </source>
</evidence>
<organism evidence="3 4">
    <name type="scientific">Thiohalorhabdus methylotrophus</name>
    <dbReference type="NCBI Taxonomy" id="3242694"/>
    <lineage>
        <taxon>Bacteria</taxon>
        <taxon>Pseudomonadati</taxon>
        <taxon>Pseudomonadota</taxon>
        <taxon>Gammaproteobacteria</taxon>
        <taxon>Thiohalorhabdales</taxon>
        <taxon>Thiohalorhabdaceae</taxon>
        <taxon>Thiohalorhabdus</taxon>
    </lineage>
</organism>
<comment type="caution">
    <text evidence="3">The sequence shown here is derived from an EMBL/GenBank/DDBJ whole genome shotgun (WGS) entry which is preliminary data.</text>
</comment>
<keyword evidence="4" id="KW-1185">Reference proteome</keyword>
<evidence type="ECO:0000313" key="4">
    <source>
        <dbReference type="Proteomes" id="UP001575181"/>
    </source>
</evidence>
<sequence length="174" mass="19653">MADDEQKHSQDNAQQSPKDKGEIHQGPDHSSPYPVERGAPAFNLVDTAQEIEKADQMVNTRVSGKLKVIADQIKALQEEAEGILNSAQEDMELHKAKCNFKRQPGKVYHLYEKEDGTLYFSMLSADDWNGNPPDTFRGSYRLEPDYSWTPAEEMDEPDDTQALVNKLLESRGLD</sequence>
<dbReference type="Proteomes" id="UP001575181">
    <property type="component" value="Unassembled WGS sequence"/>
</dbReference>
<dbReference type="Pfam" id="PF10504">
    <property type="entry name" value="DUF2452"/>
    <property type="match status" value="1"/>
</dbReference>
<dbReference type="EMBL" id="JBGUAW010000006">
    <property type="protein sequence ID" value="MFA9461094.1"/>
    <property type="molecule type" value="Genomic_DNA"/>
</dbReference>
<dbReference type="PANTHER" id="PTHR14553:SF1">
    <property type="entry name" value="SIMILAR TO CHROMOSOME 1 OPEN READING FRAME 50"/>
    <property type="match status" value="1"/>
</dbReference>
<feature type="compositionally biased region" description="Basic and acidic residues" evidence="2">
    <location>
        <begin position="17"/>
        <end position="27"/>
    </location>
</feature>
<gene>
    <name evidence="3" type="ORF">ACERLL_09690</name>
</gene>
<feature type="coiled-coil region" evidence="1">
    <location>
        <begin position="66"/>
        <end position="97"/>
    </location>
</feature>